<comment type="caution">
    <text evidence="1">The sequence shown here is derived from an EMBL/GenBank/DDBJ whole genome shotgun (WGS) entry which is preliminary data.</text>
</comment>
<dbReference type="AlphaFoldDB" id="M6VDK2"/>
<name>M6VDK2_9LEPT</name>
<gene>
    <name evidence="1" type="ORF">LEP1GSC172_3918</name>
</gene>
<dbReference type="EMBL" id="AKWD02000051">
    <property type="protein sequence ID" value="EMO53131.1"/>
    <property type="molecule type" value="Genomic_DNA"/>
</dbReference>
<accession>M6VDK2</accession>
<sequence length="49" mass="5596">MGTNTNSQITKKLSKLGTHAKLNHKKNVQKVQCDLIRGNYCKSQFTNKF</sequence>
<protein>
    <submittedName>
        <fullName evidence="1">Uncharacterized protein</fullName>
    </submittedName>
</protein>
<organism evidence="1 2">
    <name type="scientific">Leptospira noguchii</name>
    <dbReference type="NCBI Taxonomy" id="28182"/>
    <lineage>
        <taxon>Bacteria</taxon>
        <taxon>Pseudomonadati</taxon>
        <taxon>Spirochaetota</taxon>
        <taxon>Spirochaetia</taxon>
        <taxon>Leptospirales</taxon>
        <taxon>Leptospiraceae</taxon>
        <taxon>Leptospira</taxon>
    </lineage>
</organism>
<proteinExistence type="predicted"/>
<reference evidence="1 2" key="1">
    <citation type="submission" date="2013-01" db="EMBL/GenBank/DDBJ databases">
        <authorList>
            <person name="Harkins D.M."/>
            <person name="Durkin A.S."/>
            <person name="Brinkac L.M."/>
            <person name="Haft D.H."/>
            <person name="Selengut J.D."/>
            <person name="Sanka R."/>
            <person name="DePew J."/>
            <person name="Purushe J."/>
            <person name="Matthias M.A."/>
            <person name="Vinetz J.M."/>
            <person name="Sutton G.G."/>
            <person name="Nierman W.C."/>
            <person name="Fouts D.E."/>
        </authorList>
    </citation>
    <scope>NUCLEOTIDE SEQUENCE [LARGE SCALE GENOMIC DNA]</scope>
    <source>
        <strain evidence="1 2">HAI1536</strain>
    </source>
</reference>
<evidence type="ECO:0000313" key="1">
    <source>
        <dbReference type="EMBL" id="EMO53131.1"/>
    </source>
</evidence>
<dbReference type="Proteomes" id="UP000012112">
    <property type="component" value="Unassembled WGS sequence"/>
</dbReference>
<evidence type="ECO:0000313" key="2">
    <source>
        <dbReference type="Proteomes" id="UP000012112"/>
    </source>
</evidence>